<dbReference type="InterPro" id="IPR002110">
    <property type="entry name" value="Ankyrin_rpt"/>
</dbReference>
<reference evidence="2" key="1">
    <citation type="submission" date="2015-11" db="EMBL/GenBank/DDBJ databases">
        <title>De novo transcriptome assembly of four potential Pierce s Disease insect vectors from Arizona vineyards.</title>
        <authorList>
            <person name="Tassone E.E."/>
        </authorList>
    </citation>
    <scope>NUCLEOTIDE SEQUENCE</scope>
</reference>
<dbReference type="EMBL" id="GECU01026876">
    <property type="protein sequence ID" value="JAS80830.1"/>
    <property type="molecule type" value="Transcribed_RNA"/>
</dbReference>
<accession>A0A1B6I1N8</accession>
<gene>
    <name evidence="2" type="ORF">g.58503</name>
</gene>
<dbReference type="AlphaFoldDB" id="A0A1B6I1N8"/>
<proteinExistence type="predicted"/>
<dbReference type="SUPFAM" id="SSF48403">
    <property type="entry name" value="Ankyrin repeat"/>
    <property type="match status" value="1"/>
</dbReference>
<dbReference type="Gene3D" id="1.25.40.20">
    <property type="entry name" value="Ankyrin repeat-containing domain"/>
    <property type="match status" value="1"/>
</dbReference>
<dbReference type="Pfam" id="PF13637">
    <property type="entry name" value="Ank_4"/>
    <property type="match status" value="1"/>
</dbReference>
<feature type="compositionally biased region" description="Low complexity" evidence="1">
    <location>
        <begin position="1"/>
        <end position="15"/>
    </location>
</feature>
<evidence type="ECO:0000256" key="1">
    <source>
        <dbReference type="SAM" id="MobiDB-lite"/>
    </source>
</evidence>
<dbReference type="InterPro" id="IPR036770">
    <property type="entry name" value="Ankyrin_rpt-contain_sf"/>
</dbReference>
<evidence type="ECO:0000313" key="2">
    <source>
        <dbReference type="EMBL" id="JAS80830.1"/>
    </source>
</evidence>
<protein>
    <submittedName>
        <fullName evidence="2">Uncharacterized protein</fullName>
    </submittedName>
</protein>
<sequence>MFIPRSSSIDSMVSVDSRRCNPLSRRTPSPLLIPKPLDRPPPLSPSVARRLKGQRAVTALFAAVEHGHVDKARTILESTDVDVNSVNSDGLTPLDVPVTVH</sequence>
<name>A0A1B6I1N8_9HEMI</name>
<feature type="non-terminal residue" evidence="2">
    <location>
        <position position="101"/>
    </location>
</feature>
<feature type="region of interest" description="Disordered" evidence="1">
    <location>
        <begin position="1"/>
        <end position="44"/>
    </location>
</feature>
<organism evidence="2">
    <name type="scientific">Homalodisca liturata</name>
    <dbReference type="NCBI Taxonomy" id="320908"/>
    <lineage>
        <taxon>Eukaryota</taxon>
        <taxon>Metazoa</taxon>
        <taxon>Ecdysozoa</taxon>
        <taxon>Arthropoda</taxon>
        <taxon>Hexapoda</taxon>
        <taxon>Insecta</taxon>
        <taxon>Pterygota</taxon>
        <taxon>Neoptera</taxon>
        <taxon>Paraneoptera</taxon>
        <taxon>Hemiptera</taxon>
        <taxon>Auchenorrhyncha</taxon>
        <taxon>Membracoidea</taxon>
        <taxon>Cicadellidae</taxon>
        <taxon>Cicadellinae</taxon>
        <taxon>Proconiini</taxon>
        <taxon>Homalodisca</taxon>
    </lineage>
</organism>